<dbReference type="RefSeq" id="WP_177233782.1">
    <property type="nucleotide sequence ID" value="NZ_FOIJ01000016.1"/>
</dbReference>
<dbReference type="EMBL" id="FOIJ01000016">
    <property type="protein sequence ID" value="SEU32048.1"/>
    <property type="molecule type" value="Genomic_DNA"/>
</dbReference>
<keyword evidence="1" id="KW-1133">Transmembrane helix</keyword>
<evidence type="ECO:0000256" key="1">
    <source>
        <dbReference type="SAM" id="Phobius"/>
    </source>
</evidence>
<keyword evidence="3" id="KW-1185">Reference proteome</keyword>
<keyword evidence="1" id="KW-0472">Membrane</keyword>
<proteinExistence type="predicted"/>
<dbReference type="AlphaFoldDB" id="A0A1I0KZU5"/>
<keyword evidence="1" id="KW-0812">Transmembrane</keyword>
<protein>
    <submittedName>
        <fullName evidence="2">Uncharacterized protein</fullName>
    </submittedName>
</protein>
<sequence length="49" mass="5207">MTLPELLPSVVNVAGAIVVGVLVAAGLVGTRARPQPVPVPVRRDPRRRR</sequence>
<reference evidence="3" key="1">
    <citation type="submission" date="2016-10" db="EMBL/GenBank/DDBJ databases">
        <authorList>
            <person name="Varghese N."/>
            <person name="Submissions S."/>
        </authorList>
    </citation>
    <scope>NUCLEOTIDE SEQUENCE [LARGE SCALE GENOMIC DNA]</scope>
    <source>
        <strain evidence="3">DSM 16858</strain>
    </source>
</reference>
<dbReference type="Proteomes" id="UP000199181">
    <property type="component" value="Unassembled WGS sequence"/>
</dbReference>
<feature type="transmembrane region" description="Helical" evidence="1">
    <location>
        <begin position="6"/>
        <end position="28"/>
    </location>
</feature>
<gene>
    <name evidence="2" type="ORF">SAMN05443639_116141</name>
</gene>
<evidence type="ECO:0000313" key="3">
    <source>
        <dbReference type="Proteomes" id="UP000199181"/>
    </source>
</evidence>
<name>A0A1I0KZU5_9BACT</name>
<evidence type="ECO:0000313" key="2">
    <source>
        <dbReference type="EMBL" id="SEU32048.1"/>
    </source>
</evidence>
<accession>A0A1I0KZU5</accession>
<organism evidence="2 3">
    <name type="scientific">Stigmatella erecta</name>
    <dbReference type="NCBI Taxonomy" id="83460"/>
    <lineage>
        <taxon>Bacteria</taxon>
        <taxon>Pseudomonadati</taxon>
        <taxon>Myxococcota</taxon>
        <taxon>Myxococcia</taxon>
        <taxon>Myxococcales</taxon>
        <taxon>Cystobacterineae</taxon>
        <taxon>Archangiaceae</taxon>
        <taxon>Stigmatella</taxon>
    </lineage>
</organism>